<name>A0A139A3Z5_GONPJ</name>
<dbReference type="Proteomes" id="UP000070544">
    <property type="component" value="Unassembled WGS sequence"/>
</dbReference>
<dbReference type="SMART" id="SM00382">
    <property type="entry name" value="AAA"/>
    <property type="match status" value="1"/>
</dbReference>
<proteinExistence type="predicted"/>
<dbReference type="GO" id="GO:0016020">
    <property type="term" value="C:membrane"/>
    <property type="evidence" value="ECO:0007669"/>
    <property type="project" value="UniProtKB-SubCell"/>
</dbReference>
<feature type="transmembrane region" description="Helical" evidence="10">
    <location>
        <begin position="922"/>
        <end position="944"/>
    </location>
</feature>
<feature type="transmembrane region" description="Helical" evidence="10">
    <location>
        <begin position="965"/>
        <end position="989"/>
    </location>
</feature>
<evidence type="ECO:0000256" key="1">
    <source>
        <dbReference type="ARBA" id="ARBA00004141"/>
    </source>
</evidence>
<comment type="caution">
    <text evidence="8">Lacks conserved residue(s) required for the propagation of feature annotation.</text>
</comment>
<dbReference type="InterPro" id="IPR017871">
    <property type="entry name" value="ABC_transporter-like_CS"/>
</dbReference>
<dbReference type="GO" id="GO:0016887">
    <property type="term" value="F:ATP hydrolysis activity"/>
    <property type="evidence" value="ECO:0007669"/>
    <property type="project" value="InterPro"/>
</dbReference>
<evidence type="ECO:0000256" key="3">
    <source>
        <dbReference type="ARBA" id="ARBA00022692"/>
    </source>
</evidence>
<keyword evidence="14" id="KW-1185">Reference proteome</keyword>
<gene>
    <name evidence="13" type="ORF">M427DRAFT_73054</name>
</gene>
<feature type="compositionally biased region" description="Polar residues" evidence="9">
    <location>
        <begin position="755"/>
        <end position="779"/>
    </location>
</feature>
<dbReference type="Pfam" id="PF00005">
    <property type="entry name" value="ABC_tran"/>
    <property type="match status" value="1"/>
</dbReference>
<keyword evidence="8" id="KW-1015">Disulfide bond</keyword>
<dbReference type="InterPro" id="IPR013525">
    <property type="entry name" value="ABC2_TM"/>
</dbReference>
<dbReference type="OrthoDB" id="66620at2759"/>
<dbReference type="GO" id="GO:0005524">
    <property type="term" value="F:ATP binding"/>
    <property type="evidence" value="ECO:0007669"/>
    <property type="project" value="UniProtKB-KW"/>
</dbReference>
<dbReference type="PROSITE" id="PS50893">
    <property type="entry name" value="ABC_TRANSPORTER_2"/>
    <property type="match status" value="1"/>
</dbReference>
<evidence type="ECO:0000313" key="13">
    <source>
        <dbReference type="EMBL" id="KXS11308.1"/>
    </source>
</evidence>
<feature type="domain" description="ABC transporter" evidence="12">
    <location>
        <begin position="434"/>
        <end position="678"/>
    </location>
</feature>
<evidence type="ECO:0000313" key="14">
    <source>
        <dbReference type="Proteomes" id="UP000070544"/>
    </source>
</evidence>
<evidence type="ECO:0000256" key="10">
    <source>
        <dbReference type="SAM" id="Phobius"/>
    </source>
</evidence>
<dbReference type="Gene3D" id="2.10.25.10">
    <property type="entry name" value="Laminin"/>
    <property type="match status" value="1"/>
</dbReference>
<comment type="subcellular location">
    <subcellularLocation>
        <location evidence="1">Membrane</location>
        <topology evidence="1">Multi-pass membrane protein</topology>
    </subcellularLocation>
</comment>
<dbReference type="GO" id="GO:0140359">
    <property type="term" value="F:ABC-type transporter activity"/>
    <property type="evidence" value="ECO:0007669"/>
    <property type="project" value="InterPro"/>
</dbReference>
<feature type="transmembrane region" description="Helical" evidence="10">
    <location>
        <begin position="1121"/>
        <end position="1138"/>
    </location>
</feature>
<protein>
    <recommendedName>
        <fullName evidence="15">ABC transporter domain-containing protein</fullName>
    </recommendedName>
</protein>
<evidence type="ECO:0000256" key="8">
    <source>
        <dbReference type="PROSITE-ProRule" id="PRU00076"/>
    </source>
</evidence>
<feature type="region of interest" description="Disordered" evidence="9">
    <location>
        <begin position="744"/>
        <end position="786"/>
    </location>
</feature>
<feature type="compositionally biased region" description="Polar residues" evidence="9">
    <location>
        <begin position="712"/>
        <end position="732"/>
    </location>
</feature>
<keyword evidence="5" id="KW-0067">ATP-binding</keyword>
<dbReference type="STRING" id="1344416.A0A139A3Z5"/>
<dbReference type="PANTHER" id="PTHR48041">
    <property type="entry name" value="ABC TRANSPORTER G FAMILY MEMBER 28"/>
    <property type="match status" value="1"/>
</dbReference>
<keyword evidence="6 10" id="KW-1133">Transmembrane helix</keyword>
<keyword evidence="8" id="KW-0245">EGF-like domain</keyword>
<dbReference type="InterPro" id="IPR003593">
    <property type="entry name" value="AAA+_ATPase"/>
</dbReference>
<feature type="region of interest" description="Disordered" evidence="9">
    <location>
        <begin position="701"/>
        <end position="732"/>
    </location>
</feature>
<feature type="transmembrane region" description="Helical" evidence="10">
    <location>
        <begin position="1039"/>
        <end position="1061"/>
    </location>
</feature>
<dbReference type="InterPro" id="IPR043926">
    <property type="entry name" value="ABCG_dom"/>
</dbReference>
<dbReference type="InterPro" id="IPR000742">
    <property type="entry name" value="EGF"/>
</dbReference>
<dbReference type="SUPFAM" id="SSF52540">
    <property type="entry name" value="P-loop containing nucleoside triphosphate hydrolases"/>
    <property type="match status" value="1"/>
</dbReference>
<dbReference type="InterPro" id="IPR003439">
    <property type="entry name" value="ABC_transporter-like_ATP-bd"/>
</dbReference>
<reference evidence="13 14" key="1">
    <citation type="journal article" date="2015" name="Genome Biol. Evol.">
        <title>Phylogenomic analyses indicate that early fungi evolved digesting cell walls of algal ancestors of land plants.</title>
        <authorList>
            <person name="Chang Y."/>
            <person name="Wang S."/>
            <person name="Sekimoto S."/>
            <person name="Aerts A.L."/>
            <person name="Choi C."/>
            <person name="Clum A."/>
            <person name="LaButti K.M."/>
            <person name="Lindquist E.A."/>
            <person name="Yee Ngan C."/>
            <person name="Ohm R.A."/>
            <person name="Salamov A.A."/>
            <person name="Grigoriev I.V."/>
            <person name="Spatafora J.W."/>
            <person name="Berbee M.L."/>
        </authorList>
    </citation>
    <scope>NUCLEOTIDE SEQUENCE [LARGE SCALE GENOMIC DNA]</scope>
    <source>
        <strain evidence="13 14">JEL478</strain>
    </source>
</reference>
<dbReference type="Pfam" id="PF19055">
    <property type="entry name" value="ABC2_membrane_7"/>
    <property type="match status" value="1"/>
</dbReference>
<dbReference type="InterPro" id="IPR050352">
    <property type="entry name" value="ABCG_transporters"/>
</dbReference>
<sequence>MPSALPSTMLHAADCPACPPCFNCHLPAFSCSHFAECSPFDGNCECPPGFGGNDCTSPLCNSLADGARRVPRPPDSRSCECSAGWSGINCNVCELDDVCSPLVPGGEGAVCYQGIRAIKEQYLMCDVTNTPIQKQLPPDQPPQVTVTYNATSGQGTFQFWAGEKESFYCQLLDCETTQADSYYSNSTQYDCAQVRCQCMPGRLLCGEDGSIDITDFLSEEVKGPGKFKCTEREGVAGRTCSFEEPAMNELITDFFGDPYITLSCTSGSCLHQSQLPGYIIPEPSKFGRAFMIASMVAAFAVVLVVIGGVLLVSRYQDLRAKRKKINNQYEQLLASLLGEGGGSQLSSSEEEELRRALMMAGHKSMSVSWKGVSYYVQPNKRARNNGASTGSRSENAGVGMLSWLRRGTNHPLTNNGPIALPDGDDDDEPSEAVTMEHSLQERLIDDRGHLTILDGISGCVGAGEICAIMGGSGAGKTTFLDILARRHKSGVVTGEILVNGASMPLEEYKRSIGFVDQEDTLIETLTVRETITYSALLRLPRDMSNEAKQFRVRETMVELGILNIADRRIGGAGNRGISGGEKRRVSIACELVTSPSILYLDEPTSGLDSFNAYNVIECLVTLARNYRRTVILTIHQPRSNIYALFDKLVLLARGKLVYSGPAQDSAIKHFSRLGFQCPVGFNMADYFVDLTMHVMAVDSTTPRTPVDHSDDSGMTSTFPGNSSVDQTTNTSLPRSVKAIQDERLFTPHQERDLSQGITQGSSSESLDPDGRSSSQNGVKSASPAVKRRGDGFLNDWKATTDHLAYLVDGFKASEAFRSLERAIAVEVSASRGHNPPHVAESNWGMPEILEDRDSSEFRGVDWKKRATWWTQFTILSGRTFKNMYRNPNLLLGHYAVTLLVAILCGALFWQVSNDLAGFQNRLGFFFFVCALFGFSCMSSIQVFAAERIIFLRERANRYYSPITYFAAKVLFDIVPLRVLPPLTLGLIVYPMIGLRSESLVYLLKFLLVLILFNLTSASVCLAIGIIVPEIGLSNLVSTLVMLFAMLYGGLLLNKATVPAYLGWLRNLSFFNFAVEALIVNEVNGLTLVEDKFGLKINVPGATILETFAFNALGYWGDVIKLGAYWCLMMILGFLWLQFRVKEKR</sequence>
<dbReference type="OMA" id="FNCQLDA"/>
<feature type="compositionally biased region" description="Basic and acidic residues" evidence="9">
    <location>
        <begin position="744"/>
        <end position="753"/>
    </location>
</feature>
<accession>A0A139A3Z5</accession>
<feature type="transmembrane region" description="Helical" evidence="10">
    <location>
        <begin position="1001"/>
        <end position="1027"/>
    </location>
</feature>
<evidence type="ECO:0000256" key="2">
    <source>
        <dbReference type="ARBA" id="ARBA00022448"/>
    </source>
</evidence>
<evidence type="ECO:0000256" key="7">
    <source>
        <dbReference type="ARBA" id="ARBA00023136"/>
    </source>
</evidence>
<evidence type="ECO:0000259" key="12">
    <source>
        <dbReference type="PROSITE" id="PS50893"/>
    </source>
</evidence>
<evidence type="ECO:0000259" key="11">
    <source>
        <dbReference type="PROSITE" id="PS50026"/>
    </source>
</evidence>
<keyword evidence="7 10" id="KW-0472">Membrane</keyword>
<dbReference type="EMBL" id="KQ965804">
    <property type="protein sequence ID" value="KXS11308.1"/>
    <property type="molecule type" value="Genomic_DNA"/>
</dbReference>
<evidence type="ECO:0008006" key="15">
    <source>
        <dbReference type="Google" id="ProtNLM"/>
    </source>
</evidence>
<evidence type="ECO:0000256" key="5">
    <source>
        <dbReference type="ARBA" id="ARBA00022840"/>
    </source>
</evidence>
<dbReference type="InterPro" id="IPR027417">
    <property type="entry name" value="P-loop_NTPase"/>
</dbReference>
<keyword evidence="4" id="KW-0547">Nucleotide-binding</keyword>
<dbReference type="PANTHER" id="PTHR48041:SF2">
    <property type="entry name" value="ATP-DEPENDENT PERMEASE-RELATED"/>
    <property type="match status" value="1"/>
</dbReference>
<keyword evidence="3 10" id="KW-0812">Transmembrane</keyword>
<evidence type="ECO:0000256" key="9">
    <source>
        <dbReference type="SAM" id="MobiDB-lite"/>
    </source>
</evidence>
<feature type="domain" description="EGF-like" evidence="11">
    <location>
        <begin position="51"/>
        <end position="91"/>
    </location>
</feature>
<keyword evidence="2" id="KW-0813">Transport</keyword>
<dbReference type="PROSITE" id="PS00022">
    <property type="entry name" value="EGF_1"/>
    <property type="match status" value="1"/>
</dbReference>
<dbReference type="PROSITE" id="PS50026">
    <property type="entry name" value="EGF_3"/>
    <property type="match status" value="1"/>
</dbReference>
<evidence type="ECO:0000256" key="4">
    <source>
        <dbReference type="ARBA" id="ARBA00022741"/>
    </source>
</evidence>
<feature type="transmembrane region" description="Helical" evidence="10">
    <location>
        <begin position="888"/>
        <end position="910"/>
    </location>
</feature>
<dbReference type="Pfam" id="PF01061">
    <property type="entry name" value="ABC2_membrane"/>
    <property type="match status" value="1"/>
</dbReference>
<dbReference type="PROSITE" id="PS00211">
    <property type="entry name" value="ABC_TRANSPORTER_1"/>
    <property type="match status" value="1"/>
</dbReference>
<dbReference type="AlphaFoldDB" id="A0A139A3Z5"/>
<evidence type="ECO:0000256" key="6">
    <source>
        <dbReference type="ARBA" id="ARBA00022989"/>
    </source>
</evidence>
<dbReference type="Gene3D" id="3.40.50.300">
    <property type="entry name" value="P-loop containing nucleotide triphosphate hydrolases"/>
    <property type="match status" value="1"/>
</dbReference>
<feature type="transmembrane region" description="Helical" evidence="10">
    <location>
        <begin position="289"/>
        <end position="313"/>
    </location>
</feature>
<organism evidence="13 14">
    <name type="scientific">Gonapodya prolifera (strain JEL478)</name>
    <name type="common">Monoblepharis prolifera</name>
    <dbReference type="NCBI Taxonomy" id="1344416"/>
    <lineage>
        <taxon>Eukaryota</taxon>
        <taxon>Fungi</taxon>
        <taxon>Fungi incertae sedis</taxon>
        <taxon>Chytridiomycota</taxon>
        <taxon>Chytridiomycota incertae sedis</taxon>
        <taxon>Monoblepharidomycetes</taxon>
        <taxon>Monoblepharidales</taxon>
        <taxon>Gonapodyaceae</taxon>
        <taxon>Gonapodya</taxon>
    </lineage>
</organism>
<feature type="disulfide bond" evidence="8">
    <location>
        <begin position="81"/>
        <end position="90"/>
    </location>
</feature>